<keyword evidence="3" id="KW-1185">Reference proteome</keyword>
<name>A0A5B7JZ48_PORTR</name>
<feature type="region of interest" description="Disordered" evidence="1">
    <location>
        <begin position="1"/>
        <end position="28"/>
    </location>
</feature>
<organism evidence="2 3">
    <name type="scientific">Portunus trituberculatus</name>
    <name type="common">Swimming crab</name>
    <name type="synonym">Neptunus trituberculatus</name>
    <dbReference type="NCBI Taxonomy" id="210409"/>
    <lineage>
        <taxon>Eukaryota</taxon>
        <taxon>Metazoa</taxon>
        <taxon>Ecdysozoa</taxon>
        <taxon>Arthropoda</taxon>
        <taxon>Crustacea</taxon>
        <taxon>Multicrustacea</taxon>
        <taxon>Malacostraca</taxon>
        <taxon>Eumalacostraca</taxon>
        <taxon>Eucarida</taxon>
        <taxon>Decapoda</taxon>
        <taxon>Pleocyemata</taxon>
        <taxon>Brachyura</taxon>
        <taxon>Eubrachyura</taxon>
        <taxon>Portunoidea</taxon>
        <taxon>Portunidae</taxon>
        <taxon>Portuninae</taxon>
        <taxon>Portunus</taxon>
    </lineage>
</organism>
<evidence type="ECO:0000313" key="3">
    <source>
        <dbReference type="Proteomes" id="UP000324222"/>
    </source>
</evidence>
<dbReference type="AlphaFoldDB" id="A0A5B7JZ48"/>
<evidence type="ECO:0000256" key="1">
    <source>
        <dbReference type="SAM" id="MobiDB-lite"/>
    </source>
</evidence>
<evidence type="ECO:0000313" key="2">
    <source>
        <dbReference type="EMBL" id="MPD01413.1"/>
    </source>
</evidence>
<comment type="caution">
    <text evidence="2">The sequence shown here is derived from an EMBL/GenBank/DDBJ whole genome shotgun (WGS) entry which is preliminary data.</text>
</comment>
<feature type="compositionally biased region" description="Low complexity" evidence="1">
    <location>
        <begin position="1"/>
        <end position="24"/>
    </location>
</feature>
<accession>A0A5B7JZ48</accession>
<dbReference type="Proteomes" id="UP000324222">
    <property type="component" value="Unassembled WGS sequence"/>
</dbReference>
<reference evidence="2 3" key="1">
    <citation type="submission" date="2019-05" db="EMBL/GenBank/DDBJ databases">
        <title>Another draft genome of Portunus trituberculatus and its Hox gene families provides insights of decapod evolution.</title>
        <authorList>
            <person name="Jeong J.-H."/>
            <person name="Song I."/>
            <person name="Kim S."/>
            <person name="Choi T."/>
            <person name="Kim D."/>
            <person name="Ryu S."/>
            <person name="Kim W."/>
        </authorList>
    </citation>
    <scope>NUCLEOTIDE SEQUENCE [LARGE SCALE GENOMIC DNA]</scope>
    <source>
        <tissue evidence="2">Muscle</tissue>
    </source>
</reference>
<protein>
    <submittedName>
        <fullName evidence="2">Uncharacterized protein</fullName>
    </submittedName>
</protein>
<dbReference type="EMBL" id="VSRR010127050">
    <property type="protein sequence ID" value="MPD01413.1"/>
    <property type="molecule type" value="Genomic_DNA"/>
</dbReference>
<gene>
    <name evidence="2" type="ORF">E2C01_096941</name>
</gene>
<sequence length="76" mass="8505">MTSKLTSITTTTTTTASASASTTATRHEVRQPLTGSIVPLTIGLWEYLHDHYTISLKHHRQHHLPSYTIHDSQHPC</sequence>
<proteinExistence type="predicted"/>